<comment type="similarity">
    <text evidence="1 4">Belongs to the bacterial flagellin family.</text>
</comment>
<evidence type="ECO:0000313" key="8">
    <source>
        <dbReference type="Proteomes" id="UP001276761"/>
    </source>
</evidence>
<comment type="function">
    <text evidence="4">Flagellin is the subunit protein which polymerizes to form the filaments of bacterial flagella.</text>
</comment>
<dbReference type="PANTHER" id="PTHR42792">
    <property type="entry name" value="FLAGELLIN"/>
    <property type="match status" value="1"/>
</dbReference>
<feature type="domain" description="Flagellin C-terminal" evidence="6">
    <location>
        <begin position="663"/>
        <end position="747"/>
    </location>
</feature>
<keyword evidence="7" id="KW-0966">Cell projection</keyword>
<evidence type="ECO:0000313" key="7">
    <source>
        <dbReference type="EMBL" id="MDX5977372.1"/>
    </source>
</evidence>
<dbReference type="GeneID" id="303165301"/>
<proteinExistence type="inferred from homology"/>
<evidence type="ECO:0000256" key="2">
    <source>
        <dbReference type="ARBA" id="ARBA00022525"/>
    </source>
</evidence>
<name>A0AAJ2RT88_9GAMM</name>
<comment type="subcellular location">
    <subcellularLocation>
        <location evidence="4">Secreted</location>
    </subcellularLocation>
    <subcellularLocation>
        <location evidence="4">Bacterial flagellum</location>
    </subcellularLocation>
</comment>
<evidence type="ECO:0000259" key="6">
    <source>
        <dbReference type="Pfam" id="PF00700"/>
    </source>
</evidence>
<dbReference type="PANTHER" id="PTHR42792:SF2">
    <property type="entry name" value="FLAGELLIN"/>
    <property type="match status" value="1"/>
</dbReference>
<evidence type="ECO:0000256" key="1">
    <source>
        <dbReference type="ARBA" id="ARBA00005709"/>
    </source>
</evidence>
<dbReference type="InterPro" id="IPR042187">
    <property type="entry name" value="Flagellin_C_sub2"/>
</dbReference>
<reference evidence="7" key="1">
    <citation type="submission" date="2023-11" db="EMBL/GenBank/DDBJ databases">
        <title>MicrobeMod: A computational toolkit for identifying prokaryotic methylation and restriction-modification with nanopore sequencing.</title>
        <authorList>
            <person name="Crits-Christoph A."/>
            <person name="Kang S.C."/>
            <person name="Lee H."/>
            <person name="Ostrov N."/>
        </authorList>
    </citation>
    <scope>NUCLEOTIDE SEQUENCE</scope>
    <source>
        <strain evidence="7">ATCC BAA-953</strain>
    </source>
</reference>
<keyword evidence="3 4" id="KW-0975">Bacterial flagellum</keyword>
<dbReference type="InterPro" id="IPR001029">
    <property type="entry name" value="Flagellin_N"/>
</dbReference>
<dbReference type="Gene3D" id="1.20.1330.10">
    <property type="entry name" value="f41 fragment of flagellin, N-terminal domain"/>
    <property type="match status" value="2"/>
</dbReference>
<dbReference type="InterPro" id="IPR001492">
    <property type="entry name" value="Flagellin"/>
</dbReference>
<organism evidence="7 8">
    <name type="scientific">Vreelandella alkaliphila</name>
    <dbReference type="NCBI Taxonomy" id="272774"/>
    <lineage>
        <taxon>Bacteria</taxon>
        <taxon>Pseudomonadati</taxon>
        <taxon>Pseudomonadota</taxon>
        <taxon>Gammaproteobacteria</taxon>
        <taxon>Oceanospirillales</taxon>
        <taxon>Halomonadaceae</taxon>
        <taxon>Vreelandella</taxon>
    </lineage>
</organism>
<dbReference type="Pfam" id="PF00700">
    <property type="entry name" value="Flagellin_C"/>
    <property type="match status" value="1"/>
</dbReference>
<gene>
    <name evidence="7" type="ORF">SIL78_07335</name>
</gene>
<feature type="domain" description="Flagellin N-terminal" evidence="5">
    <location>
        <begin position="4"/>
        <end position="140"/>
    </location>
</feature>
<keyword evidence="7" id="KW-0282">Flagellum</keyword>
<dbReference type="GO" id="GO:0005198">
    <property type="term" value="F:structural molecule activity"/>
    <property type="evidence" value="ECO:0007669"/>
    <property type="project" value="UniProtKB-UniRule"/>
</dbReference>
<dbReference type="Gene3D" id="6.10.280.190">
    <property type="match status" value="1"/>
</dbReference>
<dbReference type="SUPFAM" id="SSF64518">
    <property type="entry name" value="Phase 1 flagellin"/>
    <property type="match status" value="1"/>
</dbReference>
<sequence>MAVINTNLTSLSSQNHLGKSKAVLATSMERLASGLRVNSAKDDAAGQAIGNRMQAQSTGLNQAARNANDGVSLSQTAQGVLDSINEKLQRIRELTVQGLNGTVSTRDSDVIQSEINFNLQEIDRLAETAHYNGVPLMTGQAGKVDLQVGANDGQKLAVDLSPPGFSVEALGLEGLNIAGIDGEVAERNTLRGVARDIPLYDPATTLSFDPGIEQPLYYSNSFGYYTSDGSGGFSRVSVTATHNTETDSSQVSINTPRPIFSAALATEAVALPDLPANQRLIQQDDTYYLEERLADGSLSYRQAGFSLSYAETMEMGTLPDGSAGLVRTYPVEATLQPSATIETGTYTDISDAFTFGGENYSLAGAGSVSYLSSSGDALSSAELTEDSSGDLYIRAEIDGEERFFQLNSVTATGGTPEQLVLQADFQGFAGINLSGLPTLTDPETPATDLSTLDASNITFNGDFTGLGSLAIVQREADGQWMVRGQQADGSQAYFEADLDVTVDANGDAVAAIATATQTNPDVLGMASHERDRVSGYSEITIDPRNVSVQYTDAKGQQFEDVLRQGEDGNYYFSLPGESAVIGGYKTATLVDLEGTNEVVLRTSNGNAEVLVYYPSNVSSGNNFSIVALTDADGFNDDGVPHTRLQIRENGDDFRLRVPRNPLAALDKAIGMVDSKRSYLGATENRLASVIEGNQLTATNLTAAQSRIMDADYAVEVANMTRAQILQQAGTSVLAQANQVPQNVLSLLG</sequence>
<dbReference type="GO" id="GO:0009288">
    <property type="term" value="C:bacterial-type flagellum"/>
    <property type="evidence" value="ECO:0007669"/>
    <property type="project" value="UniProtKB-SubCell"/>
</dbReference>
<keyword evidence="7" id="KW-0969">Cilium</keyword>
<dbReference type="EMBL" id="JAWXXT010000001">
    <property type="protein sequence ID" value="MDX5977372.1"/>
    <property type="molecule type" value="Genomic_DNA"/>
</dbReference>
<dbReference type="Pfam" id="PF00669">
    <property type="entry name" value="Flagellin_N"/>
    <property type="match status" value="1"/>
</dbReference>
<dbReference type="RefSeq" id="WP_198349486.1">
    <property type="nucleotide sequence ID" value="NZ_JABASV010000005.1"/>
</dbReference>
<dbReference type="PRINTS" id="PR00207">
    <property type="entry name" value="FLAGELLIN"/>
</dbReference>
<evidence type="ECO:0000256" key="4">
    <source>
        <dbReference type="RuleBase" id="RU362073"/>
    </source>
</evidence>
<evidence type="ECO:0000259" key="5">
    <source>
        <dbReference type="Pfam" id="PF00669"/>
    </source>
</evidence>
<dbReference type="InterPro" id="IPR046358">
    <property type="entry name" value="Flagellin_C"/>
</dbReference>
<dbReference type="Gene3D" id="6.10.10.10">
    <property type="entry name" value="Flagellar export chaperone, C-terminal domain"/>
    <property type="match status" value="1"/>
</dbReference>
<comment type="caution">
    <text evidence="7">The sequence shown here is derived from an EMBL/GenBank/DDBJ whole genome shotgun (WGS) entry which is preliminary data.</text>
</comment>
<dbReference type="GO" id="GO:0005576">
    <property type="term" value="C:extracellular region"/>
    <property type="evidence" value="ECO:0007669"/>
    <property type="project" value="UniProtKB-SubCell"/>
</dbReference>
<protein>
    <recommendedName>
        <fullName evidence="4">Flagellin</fullName>
    </recommendedName>
</protein>
<dbReference type="Proteomes" id="UP001276761">
    <property type="component" value="Unassembled WGS sequence"/>
</dbReference>
<dbReference type="AlphaFoldDB" id="A0AAJ2RT88"/>
<keyword evidence="2 4" id="KW-0964">Secreted</keyword>
<accession>A0AAJ2RT88</accession>
<evidence type="ECO:0000256" key="3">
    <source>
        <dbReference type="ARBA" id="ARBA00023143"/>
    </source>
</evidence>